<dbReference type="OrthoDB" id="277191at2759"/>
<evidence type="ECO:0000313" key="2">
    <source>
        <dbReference type="Proteomes" id="UP000886885"/>
    </source>
</evidence>
<reference evidence="1" key="1">
    <citation type="journal article" date="2020" name="bioRxiv">
        <title>Hybrid origin of Populus tomentosa Carr. identified through genome sequencing and phylogenomic analysis.</title>
        <authorList>
            <person name="An X."/>
            <person name="Gao K."/>
            <person name="Chen Z."/>
            <person name="Li J."/>
            <person name="Yang X."/>
            <person name="Yang X."/>
            <person name="Zhou J."/>
            <person name="Guo T."/>
            <person name="Zhao T."/>
            <person name="Huang S."/>
            <person name="Miao D."/>
            <person name="Khan W.U."/>
            <person name="Rao P."/>
            <person name="Ye M."/>
            <person name="Lei B."/>
            <person name="Liao W."/>
            <person name="Wang J."/>
            <person name="Ji L."/>
            <person name="Li Y."/>
            <person name="Guo B."/>
            <person name="Mustafa N.S."/>
            <person name="Li S."/>
            <person name="Yun Q."/>
            <person name="Keller S.R."/>
            <person name="Mao J."/>
            <person name="Zhang R."/>
            <person name="Strauss S.H."/>
        </authorList>
    </citation>
    <scope>NUCLEOTIDE SEQUENCE</scope>
    <source>
        <strain evidence="1">GM15</strain>
        <tissue evidence="1">Leaf</tissue>
    </source>
</reference>
<comment type="caution">
    <text evidence="1">The sequence shown here is derived from an EMBL/GenBank/DDBJ whole genome shotgun (WGS) entry which is preliminary data.</text>
</comment>
<accession>A0A8X7XMJ2</accession>
<organism evidence="1 2">
    <name type="scientific">Populus tomentosa</name>
    <name type="common">Chinese white poplar</name>
    <dbReference type="NCBI Taxonomy" id="118781"/>
    <lineage>
        <taxon>Eukaryota</taxon>
        <taxon>Viridiplantae</taxon>
        <taxon>Streptophyta</taxon>
        <taxon>Embryophyta</taxon>
        <taxon>Tracheophyta</taxon>
        <taxon>Spermatophyta</taxon>
        <taxon>Magnoliopsida</taxon>
        <taxon>eudicotyledons</taxon>
        <taxon>Gunneridae</taxon>
        <taxon>Pentapetalae</taxon>
        <taxon>rosids</taxon>
        <taxon>fabids</taxon>
        <taxon>Malpighiales</taxon>
        <taxon>Salicaceae</taxon>
        <taxon>Saliceae</taxon>
        <taxon>Populus</taxon>
    </lineage>
</organism>
<dbReference type="EMBL" id="JAAWWB010001016">
    <property type="protein sequence ID" value="KAG6736343.1"/>
    <property type="molecule type" value="Genomic_DNA"/>
</dbReference>
<protein>
    <submittedName>
        <fullName evidence="1">Uncharacterized protein</fullName>
    </submittedName>
</protein>
<gene>
    <name evidence="1" type="ORF">POTOM_060912</name>
</gene>
<sequence>MLLMLIVAEDIGRTVFDYGESGSAINHEEPVEHFLKVVDEITLDDITSIGCSLIRSPLTMASYGDVLNVPSYESVSSRLLARCLLKVAIDPNIVINLQQHLDSLRRNGRTAEAMDLHEKT</sequence>
<dbReference type="Proteomes" id="UP000886885">
    <property type="component" value="Unassembled WGS sequence"/>
</dbReference>
<dbReference type="Gene3D" id="3.30.830.10">
    <property type="entry name" value="Metalloenzyme, LuxS/M16 peptidase-like"/>
    <property type="match status" value="1"/>
</dbReference>
<evidence type="ECO:0000313" key="1">
    <source>
        <dbReference type="EMBL" id="KAG6736343.1"/>
    </source>
</evidence>
<keyword evidence="2" id="KW-1185">Reference proteome</keyword>
<name>A0A8X7XMJ2_POPTO</name>
<proteinExistence type="predicted"/>
<dbReference type="AlphaFoldDB" id="A0A8X7XMJ2"/>